<dbReference type="Proteomes" id="UP000234681">
    <property type="component" value="Chromosome 7"/>
</dbReference>
<reference evidence="1 2" key="1">
    <citation type="submission" date="2005-09" db="EMBL/GenBank/DDBJ databases">
        <authorList>
            <person name="Mural R.J."/>
            <person name="Li P.W."/>
            <person name="Adams M.D."/>
            <person name="Amanatides P.G."/>
            <person name="Baden-Tillson H."/>
            <person name="Barnstead M."/>
            <person name="Chin S.H."/>
            <person name="Dew I."/>
            <person name="Evans C.A."/>
            <person name="Ferriera S."/>
            <person name="Flanigan M."/>
            <person name="Fosler C."/>
            <person name="Glodek A."/>
            <person name="Gu Z."/>
            <person name="Holt R.A."/>
            <person name="Jennings D."/>
            <person name="Kraft C.L."/>
            <person name="Lu F."/>
            <person name="Nguyen T."/>
            <person name="Nusskern D.R."/>
            <person name="Pfannkoch C.M."/>
            <person name="Sitter C."/>
            <person name="Sutton G.G."/>
            <person name="Venter J.C."/>
            <person name="Wang Z."/>
            <person name="Woodage T."/>
            <person name="Zheng X.H."/>
            <person name="Zhong F."/>
        </authorList>
    </citation>
    <scope>NUCLEOTIDE SEQUENCE [LARGE SCALE GENOMIC DNA]</scope>
    <source>
        <strain>BN</strain>
        <strain evidence="2">Sprague-Dawley</strain>
    </source>
</reference>
<accession>A6HQU2</accession>
<dbReference type="EMBL" id="CH473950">
    <property type="protein sequence ID" value="EDM16480.1"/>
    <property type="molecule type" value="Genomic_DNA"/>
</dbReference>
<evidence type="ECO:0000313" key="2">
    <source>
        <dbReference type="Proteomes" id="UP000234681"/>
    </source>
</evidence>
<sequence length="59" mass="6181">MEALTFWGQMHTFLLPQPSPQGALPSPGTPFSPLCLGPPVAASAVCQVPLPHQLPPKPP</sequence>
<organism evidence="1 2">
    <name type="scientific">Rattus norvegicus</name>
    <name type="common">Rat</name>
    <dbReference type="NCBI Taxonomy" id="10116"/>
    <lineage>
        <taxon>Eukaryota</taxon>
        <taxon>Metazoa</taxon>
        <taxon>Chordata</taxon>
        <taxon>Craniata</taxon>
        <taxon>Vertebrata</taxon>
        <taxon>Euteleostomi</taxon>
        <taxon>Mammalia</taxon>
        <taxon>Eutheria</taxon>
        <taxon>Euarchontoglires</taxon>
        <taxon>Glires</taxon>
        <taxon>Rodentia</taxon>
        <taxon>Myomorpha</taxon>
        <taxon>Muroidea</taxon>
        <taxon>Muridae</taxon>
        <taxon>Murinae</taxon>
        <taxon>Rattus</taxon>
    </lineage>
</organism>
<protein>
    <submittedName>
        <fullName evidence="1">RCG59966</fullName>
    </submittedName>
</protein>
<dbReference type="AlphaFoldDB" id="A6HQU2"/>
<evidence type="ECO:0000313" key="1">
    <source>
        <dbReference type="EMBL" id="EDM16480.1"/>
    </source>
</evidence>
<proteinExistence type="predicted"/>
<gene>
    <name evidence="1" type="ORF">rCG_59966</name>
</gene>
<name>A6HQU2_RAT</name>